<evidence type="ECO:0000313" key="1">
    <source>
        <dbReference type="EMBL" id="KAL2712827.1"/>
    </source>
</evidence>
<dbReference type="EMBL" id="JAUDFV010000164">
    <property type="protein sequence ID" value="KAL2712827.1"/>
    <property type="molecule type" value="Genomic_DNA"/>
</dbReference>
<evidence type="ECO:0000313" key="2">
    <source>
        <dbReference type="Proteomes" id="UP001607302"/>
    </source>
</evidence>
<keyword evidence="2" id="KW-1185">Reference proteome</keyword>
<reference evidence="1 2" key="1">
    <citation type="journal article" date="2024" name="Ann. Entomol. Soc. Am.">
        <title>Genomic analyses of the southern and eastern yellowjacket wasps (Hymenoptera: Vespidae) reveal evolutionary signatures of social life.</title>
        <authorList>
            <person name="Catto M.A."/>
            <person name="Caine P.B."/>
            <person name="Orr S.E."/>
            <person name="Hunt B.G."/>
            <person name="Goodisman M.A.D."/>
        </authorList>
    </citation>
    <scope>NUCLEOTIDE SEQUENCE [LARGE SCALE GENOMIC DNA]</scope>
    <source>
        <strain evidence="1">233</strain>
        <tissue evidence="1">Head and thorax</tissue>
    </source>
</reference>
<proteinExistence type="predicted"/>
<protein>
    <submittedName>
        <fullName evidence="1">Uncharacterized protein</fullName>
    </submittedName>
</protein>
<accession>A0ABD1ZX97</accession>
<organism evidence="1 2">
    <name type="scientific">Vespula squamosa</name>
    <name type="common">Southern yellow jacket</name>
    <name type="synonym">Wasp</name>
    <dbReference type="NCBI Taxonomy" id="30214"/>
    <lineage>
        <taxon>Eukaryota</taxon>
        <taxon>Metazoa</taxon>
        <taxon>Ecdysozoa</taxon>
        <taxon>Arthropoda</taxon>
        <taxon>Hexapoda</taxon>
        <taxon>Insecta</taxon>
        <taxon>Pterygota</taxon>
        <taxon>Neoptera</taxon>
        <taxon>Endopterygota</taxon>
        <taxon>Hymenoptera</taxon>
        <taxon>Apocrita</taxon>
        <taxon>Aculeata</taxon>
        <taxon>Vespoidea</taxon>
        <taxon>Vespidae</taxon>
        <taxon>Vespinae</taxon>
        <taxon>Vespula</taxon>
    </lineage>
</organism>
<dbReference type="AlphaFoldDB" id="A0ABD1ZX97"/>
<gene>
    <name evidence="1" type="ORF">V1478_017418</name>
</gene>
<comment type="caution">
    <text evidence="1">The sequence shown here is derived from an EMBL/GenBank/DDBJ whole genome shotgun (WGS) entry which is preliminary data.</text>
</comment>
<sequence length="87" mass="10445">MELAELQFREMQSLAAYERITENARDKRLYRESWIATRKNKRDIYPQDEFKYEFNAIHSFLDVSKLNGMLSFVTLQLRAIKVVRIIS</sequence>
<name>A0ABD1ZX97_VESSQ</name>
<dbReference type="Proteomes" id="UP001607302">
    <property type="component" value="Unassembled WGS sequence"/>
</dbReference>